<proteinExistence type="predicted"/>
<dbReference type="SUPFAM" id="SSF55826">
    <property type="entry name" value="YbaK/ProRS associated domain"/>
    <property type="match status" value="1"/>
</dbReference>
<organism evidence="2 3">
    <name type="scientific">Candidatus Scatocola faecipullorum</name>
    <dbReference type="NCBI Taxonomy" id="2840917"/>
    <lineage>
        <taxon>Bacteria</taxon>
        <taxon>Pseudomonadati</taxon>
        <taxon>Pseudomonadota</taxon>
        <taxon>Alphaproteobacteria</taxon>
        <taxon>Rhodospirillales</taxon>
        <taxon>Rhodospirillaceae</taxon>
        <taxon>Rhodospirillaceae incertae sedis</taxon>
        <taxon>Candidatus Scatocola</taxon>
    </lineage>
</organism>
<reference evidence="2" key="2">
    <citation type="journal article" date="2021" name="PeerJ">
        <title>Extensive microbial diversity within the chicken gut microbiome revealed by metagenomics and culture.</title>
        <authorList>
            <person name="Gilroy R."/>
            <person name="Ravi A."/>
            <person name="Getino M."/>
            <person name="Pursley I."/>
            <person name="Horton D.L."/>
            <person name="Alikhan N.F."/>
            <person name="Baker D."/>
            <person name="Gharbi K."/>
            <person name="Hall N."/>
            <person name="Watson M."/>
            <person name="Adriaenssens E.M."/>
            <person name="Foster-Nyarko E."/>
            <person name="Jarju S."/>
            <person name="Secka A."/>
            <person name="Antonio M."/>
            <person name="Oren A."/>
            <person name="Chaudhuri R.R."/>
            <person name="La Ragione R."/>
            <person name="Hildebrand F."/>
            <person name="Pallen M.J."/>
        </authorList>
    </citation>
    <scope>NUCLEOTIDE SEQUENCE</scope>
    <source>
        <strain evidence="2">ChiW3-316</strain>
    </source>
</reference>
<dbReference type="Gene3D" id="3.90.960.10">
    <property type="entry name" value="YbaK/aminoacyl-tRNA synthetase-associated domain"/>
    <property type="match status" value="1"/>
</dbReference>
<reference evidence="2" key="1">
    <citation type="submission" date="2020-10" db="EMBL/GenBank/DDBJ databases">
        <authorList>
            <person name="Gilroy R."/>
        </authorList>
    </citation>
    <scope>NUCLEOTIDE SEQUENCE</scope>
    <source>
        <strain evidence="2">ChiW3-316</strain>
    </source>
</reference>
<accession>A0A9D1SB12</accession>
<evidence type="ECO:0000313" key="2">
    <source>
        <dbReference type="EMBL" id="HIU53480.1"/>
    </source>
</evidence>
<gene>
    <name evidence="2" type="ORF">IAD20_05310</name>
</gene>
<dbReference type="GO" id="GO:0002161">
    <property type="term" value="F:aminoacyl-tRNA deacylase activity"/>
    <property type="evidence" value="ECO:0007669"/>
    <property type="project" value="InterPro"/>
</dbReference>
<dbReference type="PANTHER" id="PTHR30411:SF1">
    <property type="entry name" value="CYTOPLASMIC PROTEIN"/>
    <property type="match status" value="1"/>
</dbReference>
<dbReference type="AlphaFoldDB" id="A0A9D1SB12"/>
<dbReference type="InterPro" id="IPR007214">
    <property type="entry name" value="YbaK/aa-tRNA-synth-assoc-dom"/>
</dbReference>
<dbReference type="CDD" id="cd04333">
    <property type="entry name" value="ProX_deacylase"/>
    <property type="match status" value="1"/>
</dbReference>
<evidence type="ECO:0000313" key="3">
    <source>
        <dbReference type="Proteomes" id="UP000824107"/>
    </source>
</evidence>
<comment type="caution">
    <text evidence="2">The sequence shown here is derived from an EMBL/GenBank/DDBJ whole genome shotgun (WGS) entry which is preliminary data.</text>
</comment>
<dbReference type="EMBL" id="DVNC01000034">
    <property type="protein sequence ID" value="HIU53480.1"/>
    <property type="molecule type" value="Genomic_DNA"/>
</dbReference>
<protein>
    <submittedName>
        <fullName evidence="2">YbaK/EbsC family protein</fullName>
    </submittedName>
</protein>
<dbReference type="Pfam" id="PF04073">
    <property type="entry name" value="tRNA_edit"/>
    <property type="match status" value="1"/>
</dbReference>
<name>A0A9D1SB12_9PROT</name>
<feature type="domain" description="YbaK/aminoacyl-tRNA synthetase-associated" evidence="1">
    <location>
        <begin position="24"/>
        <end position="140"/>
    </location>
</feature>
<evidence type="ECO:0000259" key="1">
    <source>
        <dbReference type="Pfam" id="PF04073"/>
    </source>
</evidence>
<dbReference type="Proteomes" id="UP000824107">
    <property type="component" value="Unassembled WGS sequence"/>
</dbReference>
<sequence>MTIEKVKHFFAAEGKAVIELSQSSATVELAARALNTEPARIAKTLSFAVNGSVVLVVAAGDMKIDNHKFKDYFHCKAKMLSAEEVLSATGHAVGGVCPFALPDPKPSVYLDVSLQRFETVFPACGSSNSAIELAPDELFRYAGAAAWIDICRPFERA</sequence>
<dbReference type="PANTHER" id="PTHR30411">
    <property type="entry name" value="CYTOPLASMIC PROTEIN"/>
    <property type="match status" value="1"/>
</dbReference>
<dbReference type="InterPro" id="IPR036754">
    <property type="entry name" value="YbaK/aa-tRNA-synt-asso_dom_sf"/>
</dbReference>